<reference evidence="1 2" key="1">
    <citation type="journal article" date="2015" name="Biotechnol. Biofuels">
        <title>Enhanced degradation of softwood versus hardwood by the white-rot fungus Pycnoporus coccineus.</title>
        <authorList>
            <person name="Couturier M."/>
            <person name="Navarro D."/>
            <person name="Chevret D."/>
            <person name="Henrissat B."/>
            <person name="Piumi F."/>
            <person name="Ruiz-Duenas F.J."/>
            <person name="Martinez A.T."/>
            <person name="Grigoriev I.V."/>
            <person name="Riley R."/>
            <person name="Lipzen A."/>
            <person name="Berrin J.G."/>
            <person name="Master E.R."/>
            <person name="Rosso M.N."/>
        </authorList>
    </citation>
    <scope>NUCLEOTIDE SEQUENCE [LARGE SCALE GENOMIC DNA]</scope>
    <source>
        <strain evidence="1 2">BRFM310</strain>
    </source>
</reference>
<keyword evidence="2" id="KW-1185">Reference proteome</keyword>
<proteinExistence type="predicted"/>
<name>A0A1Y2IM12_TRAC3</name>
<dbReference type="Proteomes" id="UP000193067">
    <property type="component" value="Unassembled WGS sequence"/>
</dbReference>
<sequence length="134" mass="15028">MYPYHPLPSSSPFQVTHRIVATSPLRWSWEVWTAWDIWVRCLHRTVVCMYLDSVDIYGLPLVLLRLIARSVLIGSFQASSGQSGHTALGIGRFLGHSTTITSRVRHNNHSTTLSSFHVPLAPRSVSLSLQSLFS</sequence>
<evidence type="ECO:0000313" key="1">
    <source>
        <dbReference type="EMBL" id="OSD02176.1"/>
    </source>
</evidence>
<accession>A0A1Y2IM12</accession>
<dbReference type="EMBL" id="KZ084107">
    <property type="protein sequence ID" value="OSD02176.1"/>
    <property type="molecule type" value="Genomic_DNA"/>
</dbReference>
<dbReference type="AlphaFoldDB" id="A0A1Y2IM12"/>
<gene>
    <name evidence="1" type="ORF">PYCCODRAFT_448186</name>
</gene>
<organism evidence="1 2">
    <name type="scientific">Trametes coccinea (strain BRFM310)</name>
    <name type="common">Pycnoporus coccineus</name>
    <dbReference type="NCBI Taxonomy" id="1353009"/>
    <lineage>
        <taxon>Eukaryota</taxon>
        <taxon>Fungi</taxon>
        <taxon>Dikarya</taxon>
        <taxon>Basidiomycota</taxon>
        <taxon>Agaricomycotina</taxon>
        <taxon>Agaricomycetes</taxon>
        <taxon>Polyporales</taxon>
        <taxon>Polyporaceae</taxon>
        <taxon>Trametes</taxon>
    </lineage>
</organism>
<evidence type="ECO:0000313" key="2">
    <source>
        <dbReference type="Proteomes" id="UP000193067"/>
    </source>
</evidence>
<protein>
    <submittedName>
        <fullName evidence="1">Uncharacterized protein</fullName>
    </submittedName>
</protein>